<comment type="caution">
    <text evidence="1">The sequence shown here is derived from an EMBL/GenBank/DDBJ whole genome shotgun (WGS) entry which is preliminary data.</text>
</comment>
<gene>
    <name evidence="1" type="ORF">ALO44_05560</name>
    <name evidence="2" type="ORF">RA271_02945</name>
</gene>
<dbReference type="Proteomes" id="UP001610657">
    <property type="component" value="Unassembled WGS sequence"/>
</dbReference>
<protein>
    <submittedName>
        <fullName evidence="2">Cysteine-rich CWC family protein</fullName>
    </submittedName>
    <submittedName>
        <fullName evidence="1">DNA or RNA helicase of superfamily II</fullName>
    </submittedName>
</protein>
<keyword evidence="1" id="KW-0347">Helicase</keyword>
<evidence type="ECO:0000313" key="4">
    <source>
        <dbReference type="Proteomes" id="UP001610657"/>
    </source>
</evidence>
<keyword evidence="1" id="KW-0378">Hydrolase</keyword>
<dbReference type="GO" id="GO:0004386">
    <property type="term" value="F:helicase activity"/>
    <property type="evidence" value="ECO:0007669"/>
    <property type="project" value="UniProtKB-KW"/>
</dbReference>
<dbReference type="GeneID" id="96220464"/>
<dbReference type="InterPro" id="IPR032720">
    <property type="entry name" value="Cys_rich_CWC"/>
</dbReference>
<name>A0A0Q0AYX8_9PSED</name>
<dbReference type="AlphaFoldDB" id="A0A0Q0AYX8"/>
<dbReference type="PATRIC" id="fig|129140.3.peg.5457"/>
<keyword evidence="1" id="KW-0067">ATP-binding</keyword>
<keyword evidence="1" id="KW-0547">Nucleotide-binding</keyword>
<evidence type="ECO:0000313" key="1">
    <source>
        <dbReference type="EMBL" id="KPY80901.1"/>
    </source>
</evidence>
<dbReference type="RefSeq" id="WP_054984268.1">
    <property type="nucleotide sequence ID" value="NZ_CP092923.1"/>
</dbReference>
<dbReference type="EMBL" id="LJRM01000187">
    <property type="protein sequence ID" value="KPY80901.1"/>
    <property type="molecule type" value="Genomic_DNA"/>
</dbReference>
<organism evidence="1 3">
    <name type="scientific">Pseudomonas syringae pv. tagetis</name>
    <dbReference type="NCBI Taxonomy" id="129140"/>
    <lineage>
        <taxon>Bacteria</taxon>
        <taxon>Pseudomonadati</taxon>
        <taxon>Pseudomonadota</taxon>
        <taxon>Gammaproteobacteria</taxon>
        <taxon>Pseudomonadales</taxon>
        <taxon>Pseudomonadaceae</taxon>
        <taxon>Pseudomonas</taxon>
    </lineage>
</organism>
<dbReference type="EMBL" id="JAVCQK010000001">
    <property type="protein sequence ID" value="MFH7514152.1"/>
    <property type="molecule type" value="Genomic_DNA"/>
</dbReference>
<keyword evidence="4" id="KW-1185">Reference proteome</keyword>
<reference evidence="1 3" key="1">
    <citation type="submission" date="2015-09" db="EMBL/GenBank/DDBJ databases">
        <title>Genome announcement of multiple Pseudomonas syringae strains.</title>
        <authorList>
            <person name="Thakur S."/>
            <person name="Wang P.W."/>
            <person name="Gong Y."/>
            <person name="Weir B.S."/>
            <person name="Guttman D.S."/>
        </authorList>
    </citation>
    <scope>NUCLEOTIDE SEQUENCE [LARGE SCALE GENOMIC DNA]</scope>
    <source>
        <strain evidence="1 3">ICMP4091</strain>
    </source>
</reference>
<dbReference type="Pfam" id="PF14375">
    <property type="entry name" value="Cys_rich_CWC"/>
    <property type="match status" value="1"/>
</dbReference>
<proteinExistence type="predicted"/>
<dbReference type="STRING" id="129140.ALO44_05560"/>
<sequence length="78" mass="8395">MTTVLNDTRLCPLCGFSNQCSLADPRTAAQPCWCFSASIDPLRLEALPDDIRDKACLCPRCAGITDAASGQAPHRITE</sequence>
<evidence type="ECO:0000313" key="3">
    <source>
        <dbReference type="Proteomes" id="UP000050474"/>
    </source>
</evidence>
<accession>A0A0Q0AYX8</accession>
<reference evidence="2 4" key="2">
    <citation type="submission" date="2023-08" db="EMBL/GenBank/DDBJ databases">
        <title>Genomic and mutational analysis of Pseudomonas syringae pv. tagetis EB037 pathogenicity on sunflower.</title>
        <authorList>
            <person name="Maul J.E."/>
        </authorList>
    </citation>
    <scope>NUCLEOTIDE SEQUENCE [LARGE SCALE GENOMIC DNA]</scope>
    <source>
        <strain evidence="2 4">EB037_T1</strain>
    </source>
</reference>
<evidence type="ECO:0000313" key="2">
    <source>
        <dbReference type="EMBL" id="MFH7514152.1"/>
    </source>
</evidence>
<dbReference type="Proteomes" id="UP000050474">
    <property type="component" value="Unassembled WGS sequence"/>
</dbReference>